<dbReference type="Pfam" id="PF01292">
    <property type="entry name" value="Ni_hydr_CYTB"/>
    <property type="match status" value="1"/>
</dbReference>
<dbReference type="EMBL" id="RBZV01000007">
    <property type="protein sequence ID" value="RKP46428.1"/>
    <property type="molecule type" value="Genomic_DNA"/>
</dbReference>
<dbReference type="PRINTS" id="PR00161">
    <property type="entry name" value="NIHGNASECYTB"/>
</dbReference>
<evidence type="ECO:0000256" key="6">
    <source>
        <dbReference type="ARBA" id="ARBA00022475"/>
    </source>
</evidence>
<dbReference type="PANTHER" id="PTHR30074">
    <property type="entry name" value="FORMATE DEHYDROGENASE, NITRATE-INDUCIBLE, CYTOCHROME B556 FDN SUBUNIT"/>
    <property type="match status" value="1"/>
</dbReference>
<accession>A0A494X755</accession>
<keyword evidence="11 14" id="KW-1133">Transmembrane helix</keyword>
<dbReference type="Proteomes" id="UP000280434">
    <property type="component" value="Unassembled WGS sequence"/>
</dbReference>
<dbReference type="InterPro" id="IPR011577">
    <property type="entry name" value="Cyt_b561_bac/Ni-Hgenase"/>
</dbReference>
<organism evidence="16 17">
    <name type="scientific">Trinickia fusca</name>
    <dbReference type="NCBI Taxonomy" id="2419777"/>
    <lineage>
        <taxon>Bacteria</taxon>
        <taxon>Pseudomonadati</taxon>
        <taxon>Pseudomonadota</taxon>
        <taxon>Betaproteobacteria</taxon>
        <taxon>Burkholderiales</taxon>
        <taxon>Burkholderiaceae</taxon>
        <taxon>Trinickia</taxon>
    </lineage>
</organism>
<keyword evidence="7" id="KW-0349">Heme</keyword>
<gene>
    <name evidence="16" type="ORF">D7S89_17510</name>
</gene>
<dbReference type="GO" id="GO:0015944">
    <property type="term" value="P:formate oxidation"/>
    <property type="evidence" value="ECO:0007669"/>
    <property type="project" value="UniProtKB-ARBA"/>
</dbReference>
<reference evidence="16 17" key="1">
    <citation type="submission" date="2018-10" db="EMBL/GenBank/DDBJ databases">
        <title>Paraburkholderia sp. 7MK8-2, isolated from soil.</title>
        <authorList>
            <person name="Gao Z.-H."/>
            <person name="Qiu L.-H."/>
        </authorList>
    </citation>
    <scope>NUCLEOTIDE SEQUENCE [LARGE SCALE GENOMIC DNA]</scope>
    <source>
        <strain evidence="16 17">7MK8-2</strain>
    </source>
</reference>
<evidence type="ECO:0000256" key="9">
    <source>
        <dbReference type="ARBA" id="ARBA00022723"/>
    </source>
</evidence>
<comment type="similarity">
    <text evidence="4">Belongs to the formate dehydrogenase gamma subunit family.</text>
</comment>
<evidence type="ECO:0000256" key="3">
    <source>
        <dbReference type="ARBA" id="ARBA00008622"/>
    </source>
</evidence>
<dbReference type="GO" id="GO:0005886">
    <property type="term" value="C:plasma membrane"/>
    <property type="evidence" value="ECO:0007669"/>
    <property type="project" value="UniProtKB-SubCell"/>
</dbReference>
<sequence length="211" mass="23841">MTPADRDIPSRIVRYTAGERALHWITAITFVLLALSGLAMFHPAMFWLATLFGGGQWTRILHPFVGIVMFVVFLLLALRMARHNLLDRDDVRWLTQLDDVLAKRDEALPDVGRYNAGQKLLFFVLVLCLLLLLVSGIGIWRPYFAWKLSIGTVRLASVVHAVAAFVLILGIIVHVYAAIWVKGSVSAMIRGTVTLGWARRHHAKWFRESIK</sequence>
<dbReference type="GO" id="GO:0008863">
    <property type="term" value="F:formate dehydrogenase (NAD+) activity"/>
    <property type="evidence" value="ECO:0007669"/>
    <property type="project" value="InterPro"/>
</dbReference>
<proteinExistence type="inferred from homology"/>
<dbReference type="InterPro" id="IPR006471">
    <property type="entry name" value="Formate_DH_gsu"/>
</dbReference>
<evidence type="ECO:0000256" key="11">
    <source>
        <dbReference type="ARBA" id="ARBA00022989"/>
    </source>
</evidence>
<dbReference type="GO" id="GO:0022904">
    <property type="term" value="P:respiratory electron transport chain"/>
    <property type="evidence" value="ECO:0007669"/>
    <property type="project" value="InterPro"/>
</dbReference>
<keyword evidence="17" id="KW-1185">Reference proteome</keyword>
<dbReference type="InterPro" id="IPR000516">
    <property type="entry name" value="Ni-dep_Hydgase_cyt-B"/>
</dbReference>
<keyword evidence="5" id="KW-0813">Transport</keyword>
<evidence type="ECO:0000313" key="16">
    <source>
        <dbReference type="EMBL" id="RKP46428.1"/>
    </source>
</evidence>
<feature type="transmembrane region" description="Helical" evidence="14">
    <location>
        <begin position="120"/>
        <end position="140"/>
    </location>
</feature>
<evidence type="ECO:0000256" key="5">
    <source>
        <dbReference type="ARBA" id="ARBA00022448"/>
    </source>
</evidence>
<evidence type="ECO:0000256" key="7">
    <source>
        <dbReference type="ARBA" id="ARBA00022617"/>
    </source>
</evidence>
<evidence type="ECO:0000256" key="1">
    <source>
        <dbReference type="ARBA" id="ARBA00001971"/>
    </source>
</evidence>
<dbReference type="GO" id="GO:0009061">
    <property type="term" value="P:anaerobic respiration"/>
    <property type="evidence" value="ECO:0007669"/>
    <property type="project" value="TreeGrafter"/>
</dbReference>
<dbReference type="OrthoDB" id="9790598at2"/>
<comment type="caution">
    <text evidence="16">The sequence shown here is derived from an EMBL/GenBank/DDBJ whole genome shotgun (WGS) entry which is preliminary data.</text>
</comment>
<keyword evidence="13 14" id="KW-0472">Membrane</keyword>
<dbReference type="GO" id="GO:0009055">
    <property type="term" value="F:electron transfer activity"/>
    <property type="evidence" value="ECO:0007669"/>
    <property type="project" value="InterPro"/>
</dbReference>
<evidence type="ECO:0000256" key="10">
    <source>
        <dbReference type="ARBA" id="ARBA00022982"/>
    </source>
</evidence>
<feature type="transmembrane region" description="Helical" evidence="14">
    <location>
        <begin position="160"/>
        <end position="181"/>
    </location>
</feature>
<dbReference type="GO" id="GO:0009326">
    <property type="term" value="C:formate dehydrogenase complex"/>
    <property type="evidence" value="ECO:0007669"/>
    <property type="project" value="InterPro"/>
</dbReference>
<dbReference type="AlphaFoldDB" id="A0A494X755"/>
<keyword evidence="8 14" id="KW-0812">Transmembrane</keyword>
<comment type="similarity">
    <text evidence="3">Belongs to the HupC/HyaC/HydC family.</text>
</comment>
<keyword evidence="10" id="KW-0249">Electron transport</keyword>
<dbReference type="PANTHER" id="PTHR30074:SF5">
    <property type="entry name" value="FORMATE DEHYDROGENASE, NITRATE-INDUCIBLE, CYTOCHROME B556(FDN) SUBUNIT"/>
    <property type="match status" value="1"/>
</dbReference>
<dbReference type="RefSeq" id="WP_121279256.1">
    <property type="nucleotide sequence ID" value="NZ_RBZV01000007.1"/>
</dbReference>
<keyword evidence="9" id="KW-0479">Metal-binding</keyword>
<protein>
    <submittedName>
        <fullName evidence="16">Formate dehydrogenase subunit gamma</fullName>
    </submittedName>
</protein>
<evidence type="ECO:0000256" key="8">
    <source>
        <dbReference type="ARBA" id="ARBA00022692"/>
    </source>
</evidence>
<dbReference type="SUPFAM" id="SSF81342">
    <property type="entry name" value="Transmembrane di-heme cytochromes"/>
    <property type="match status" value="1"/>
</dbReference>
<dbReference type="FunFam" id="1.20.950.20:FF:000002">
    <property type="entry name" value="Formate dehydrogenase cytochrome b556 subunit"/>
    <property type="match status" value="1"/>
</dbReference>
<evidence type="ECO:0000256" key="13">
    <source>
        <dbReference type="ARBA" id="ARBA00023136"/>
    </source>
</evidence>
<evidence type="ECO:0000256" key="2">
    <source>
        <dbReference type="ARBA" id="ARBA00004651"/>
    </source>
</evidence>
<keyword evidence="12" id="KW-0408">Iron</keyword>
<keyword evidence="6" id="KW-1003">Cell membrane</keyword>
<comment type="cofactor">
    <cofactor evidence="1">
        <name>heme</name>
        <dbReference type="ChEBI" id="CHEBI:30413"/>
    </cofactor>
</comment>
<dbReference type="GO" id="GO:0005506">
    <property type="term" value="F:iron ion binding"/>
    <property type="evidence" value="ECO:0007669"/>
    <property type="project" value="InterPro"/>
</dbReference>
<evidence type="ECO:0000256" key="14">
    <source>
        <dbReference type="SAM" id="Phobius"/>
    </source>
</evidence>
<feature type="transmembrane region" description="Helical" evidence="14">
    <location>
        <begin position="21"/>
        <end position="48"/>
    </location>
</feature>
<feature type="domain" description="Cytochrome b561 bacterial/Ni-hydrogenase" evidence="15">
    <location>
        <begin position="14"/>
        <end position="191"/>
    </location>
</feature>
<evidence type="ECO:0000313" key="17">
    <source>
        <dbReference type="Proteomes" id="UP000280434"/>
    </source>
</evidence>
<dbReference type="NCBIfam" id="TIGR01583">
    <property type="entry name" value="formate-DH-gamm"/>
    <property type="match status" value="1"/>
</dbReference>
<feature type="transmembrane region" description="Helical" evidence="14">
    <location>
        <begin position="60"/>
        <end position="78"/>
    </location>
</feature>
<evidence type="ECO:0000256" key="4">
    <source>
        <dbReference type="ARBA" id="ARBA00010747"/>
    </source>
</evidence>
<dbReference type="InterPro" id="IPR051817">
    <property type="entry name" value="FDH_cytochrome_b556_subunit"/>
</dbReference>
<dbReference type="Gene3D" id="1.20.950.20">
    <property type="entry name" value="Transmembrane di-heme cytochromes, Chain C"/>
    <property type="match status" value="1"/>
</dbReference>
<comment type="subcellular location">
    <subcellularLocation>
        <location evidence="2">Cell membrane</location>
        <topology evidence="2">Multi-pass membrane protein</topology>
    </subcellularLocation>
</comment>
<evidence type="ECO:0000256" key="12">
    <source>
        <dbReference type="ARBA" id="ARBA00023004"/>
    </source>
</evidence>
<evidence type="ECO:0000259" key="15">
    <source>
        <dbReference type="Pfam" id="PF01292"/>
    </source>
</evidence>
<name>A0A494X755_9BURK</name>
<dbReference type="InterPro" id="IPR016174">
    <property type="entry name" value="Di-haem_cyt_TM"/>
</dbReference>
<dbReference type="GO" id="GO:0036397">
    <property type="term" value="F:formate dehydrogenase (quinone) activity"/>
    <property type="evidence" value="ECO:0007669"/>
    <property type="project" value="TreeGrafter"/>
</dbReference>